<evidence type="ECO:0000256" key="3">
    <source>
        <dbReference type="ARBA" id="ARBA00022692"/>
    </source>
</evidence>
<proteinExistence type="predicted"/>
<comment type="subcellular location">
    <subcellularLocation>
        <location evidence="1">Membrane</location>
        <topology evidence="1">Multi-pass membrane protein</topology>
    </subcellularLocation>
</comment>
<reference evidence="7 8" key="1">
    <citation type="submission" date="2016-05" db="EMBL/GenBank/DDBJ databases">
        <title>Single-cell genome of chain-forming Candidatus Thiomargarita nelsonii and comparison to other large sulfur-oxidizing bacteria.</title>
        <authorList>
            <person name="Winkel M."/>
            <person name="Salman V."/>
            <person name="Woyke T."/>
            <person name="Schulz-Vogt H."/>
            <person name="Richter M."/>
            <person name="Flood B."/>
            <person name="Bailey J."/>
            <person name="Amann R."/>
            <person name="Mussmann M."/>
        </authorList>
    </citation>
    <scope>NUCLEOTIDE SEQUENCE [LARGE SCALE GENOMIC DNA]</scope>
    <source>
        <strain evidence="7 8">THI036</strain>
    </source>
</reference>
<evidence type="ECO:0000256" key="1">
    <source>
        <dbReference type="ARBA" id="ARBA00004141"/>
    </source>
</evidence>
<dbReference type="InterPro" id="IPR036458">
    <property type="entry name" value="Na:dicarbo_symporter_sf"/>
</dbReference>
<protein>
    <submittedName>
        <fullName evidence="7">Sodium:dicarboxylate symporter</fullName>
    </submittedName>
</protein>
<keyword evidence="4 6" id="KW-1133">Transmembrane helix</keyword>
<dbReference type="SUPFAM" id="SSF118215">
    <property type="entry name" value="Proton glutamate symport protein"/>
    <property type="match status" value="1"/>
</dbReference>
<dbReference type="EMBL" id="LUTY01003068">
    <property type="protein sequence ID" value="OAD18835.1"/>
    <property type="molecule type" value="Genomic_DNA"/>
</dbReference>
<dbReference type="PANTHER" id="PTHR11958:SF63">
    <property type="entry name" value="AMINO ACID TRANSPORTER"/>
    <property type="match status" value="1"/>
</dbReference>
<feature type="non-terminal residue" evidence="7">
    <location>
        <position position="202"/>
    </location>
</feature>
<evidence type="ECO:0000256" key="6">
    <source>
        <dbReference type="SAM" id="Phobius"/>
    </source>
</evidence>
<comment type="caution">
    <text evidence="7">The sequence shown here is derived from an EMBL/GenBank/DDBJ whole genome shotgun (WGS) entry which is preliminary data.</text>
</comment>
<feature type="transmembrane region" description="Helical" evidence="6">
    <location>
        <begin position="144"/>
        <end position="162"/>
    </location>
</feature>
<keyword evidence="8" id="KW-1185">Reference proteome</keyword>
<evidence type="ECO:0000256" key="2">
    <source>
        <dbReference type="ARBA" id="ARBA00022448"/>
    </source>
</evidence>
<dbReference type="GO" id="GO:0016020">
    <property type="term" value="C:membrane"/>
    <property type="evidence" value="ECO:0007669"/>
    <property type="project" value="UniProtKB-SubCell"/>
</dbReference>
<feature type="transmembrane region" description="Helical" evidence="6">
    <location>
        <begin position="34"/>
        <end position="58"/>
    </location>
</feature>
<dbReference type="PATRIC" id="fig|1003181.4.peg.7384"/>
<feature type="transmembrane region" description="Helical" evidence="6">
    <location>
        <begin position="7"/>
        <end position="28"/>
    </location>
</feature>
<evidence type="ECO:0000313" key="8">
    <source>
        <dbReference type="Proteomes" id="UP000076962"/>
    </source>
</evidence>
<name>A0A176RSW2_9GAMM</name>
<keyword evidence="3 6" id="KW-0812">Transmembrane</keyword>
<evidence type="ECO:0000256" key="5">
    <source>
        <dbReference type="ARBA" id="ARBA00023136"/>
    </source>
</evidence>
<keyword evidence="2" id="KW-0813">Transport</keyword>
<dbReference type="GO" id="GO:0015293">
    <property type="term" value="F:symporter activity"/>
    <property type="evidence" value="ECO:0007669"/>
    <property type="project" value="InterPro"/>
</dbReference>
<dbReference type="Proteomes" id="UP000076962">
    <property type="component" value="Unassembled WGS sequence"/>
</dbReference>
<dbReference type="InterPro" id="IPR050746">
    <property type="entry name" value="DAACS"/>
</dbReference>
<keyword evidence="5 6" id="KW-0472">Membrane</keyword>
<accession>A0A176RSW2</accession>
<feature type="transmembrane region" description="Helical" evidence="6">
    <location>
        <begin position="78"/>
        <end position="99"/>
    </location>
</feature>
<feature type="transmembrane region" description="Helical" evidence="6">
    <location>
        <begin position="183"/>
        <end position="201"/>
    </location>
</feature>
<organism evidence="7 8">
    <name type="scientific">Candidatus Thiomargarita nelsonii</name>
    <dbReference type="NCBI Taxonomy" id="1003181"/>
    <lineage>
        <taxon>Bacteria</taxon>
        <taxon>Pseudomonadati</taxon>
        <taxon>Pseudomonadota</taxon>
        <taxon>Gammaproteobacteria</taxon>
        <taxon>Thiotrichales</taxon>
        <taxon>Thiotrichaceae</taxon>
        <taxon>Thiomargarita</taxon>
    </lineage>
</organism>
<dbReference type="PANTHER" id="PTHR11958">
    <property type="entry name" value="SODIUM/DICARBOXYLATE SYMPORTER-RELATED"/>
    <property type="match status" value="1"/>
</dbReference>
<gene>
    <name evidence="7" type="ORF">THIOM_005558</name>
</gene>
<sequence length="202" mass="21570">MSHKHAIVLLILIILGVIVGLFSGWYWGEAMTQVAWLGTLFLNALKMMILPLIIAAVISGVASMGDVRKLGRIGGITLGYYFITTSIAVLIGLLMVNLIEPGIGLNISGGEIPEKVSGKEDVGISDIILSLVTPNLVVSAAQTQLLPIIFWSILFSAALTTLGEKGKPVLAFFDGVNEAMMKLVVWLMYFAPIGIFALVAGR</sequence>
<dbReference type="Pfam" id="PF00375">
    <property type="entry name" value="SDF"/>
    <property type="match status" value="1"/>
</dbReference>
<dbReference type="AlphaFoldDB" id="A0A176RSW2"/>
<dbReference type="InterPro" id="IPR001991">
    <property type="entry name" value="Na-dicarboxylate_symporter"/>
</dbReference>
<evidence type="ECO:0000313" key="7">
    <source>
        <dbReference type="EMBL" id="OAD18835.1"/>
    </source>
</evidence>
<evidence type="ECO:0000256" key="4">
    <source>
        <dbReference type="ARBA" id="ARBA00022989"/>
    </source>
</evidence>
<dbReference type="Gene3D" id="1.10.3860.10">
    <property type="entry name" value="Sodium:dicarboxylate symporter"/>
    <property type="match status" value="1"/>
</dbReference>
<dbReference type="PRINTS" id="PR00173">
    <property type="entry name" value="EDTRNSPORT"/>
</dbReference>